<dbReference type="RefSeq" id="WP_031366004.1">
    <property type="nucleotide sequence ID" value="NZ_FPKS01000006.1"/>
</dbReference>
<evidence type="ECO:0000256" key="1">
    <source>
        <dbReference type="SAM" id="Phobius"/>
    </source>
</evidence>
<sequence>MAVYIAIQFIPVANWLGDGALGIISFITGASPTIGAVTLVIAIKSYYNNSQTANELYNYM</sequence>
<proteinExistence type="predicted"/>
<evidence type="ECO:0000313" key="2">
    <source>
        <dbReference type="EMBL" id="SFZ74854.1"/>
    </source>
</evidence>
<dbReference type="AlphaFoldDB" id="A0A1K2HDK3"/>
<accession>A0A1K2HDK3</accession>
<organism evidence="2 3">
    <name type="scientific">Pseudolactococcus chungangensis CAU 28 = DSM 22330</name>
    <dbReference type="NCBI Taxonomy" id="1122154"/>
    <lineage>
        <taxon>Bacteria</taxon>
        <taxon>Bacillati</taxon>
        <taxon>Bacillota</taxon>
        <taxon>Bacilli</taxon>
        <taxon>Lactobacillales</taxon>
        <taxon>Streptococcaceae</taxon>
        <taxon>Pseudolactococcus</taxon>
    </lineage>
</organism>
<keyword evidence="1" id="KW-0472">Membrane</keyword>
<keyword evidence="1" id="KW-0812">Transmembrane</keyword>
<reference evidence="2 3" key="1">
    <citation type="submission" date="2016-11" db="EMBL/GenBank/DDBJ databases">
        <authorList>
            <person name="Jaros S."/>
            <person name="Januszkiewicz K."/>
            <person name="Wedrychowicz H."/>
        </authorList>
    </citation>
    <scope>NUCLEOTIDE SEQUENCE [LARGE SCALE GENOMIC DNA]</scope>
    <source>
        <strain evidence="2 3">DSM 22330</strain>
    </source>
</reference>
<evidence type="ECO:0000313" key="3">
    <source>
        <dbReference type="Proteomes" id="UP000185655"/>
    </source>
</evidence>
<protein>
    <submittedName>
        <fullName evidence="2">Uncharacterized protein</fullName>
    </submittedName>
</protein>
<name>A0A1K2HDK3_9LACT</name>
<feature type="transmembrane region" description="Helical" evidence="1">
    <location>
        <begin position="20"/>
        <end position="43"/>
    </location>
</feature>
<gene>
    <name evidence="2" type="ORF">SAMN02746068_01389</name>
</gene>
<keyword evidence="1" id="KW-1133">Transmembrane helix</keyword>
<dbReference type="Proteomes" id="UP000185655">
    <property type="component" value="Unassembled WGS sequence"/>
</dbReference>
<dbReference type="EMBL" id="FPKS01000006">
    <property type="protein sequence ID" value="SFZ74854.1"/>
    <property type="molecule type" value="Genomic_DNA"/>
</dbReference>